<evidence type="ECO:0000256" key="3">
    <source>
        <dbReference type="ARBA" id="ARBA00022729"/>
    </source>
</evidence>
<keyword evidence="2" id="KW-0812">Transmembrane</keyword>
<feature type="domain" description="Malectin-like" evidence="7">
    <location>
        <begin position="36"/>
        <end position="75"/>
    </location>
</feature>
<evidence type="ECO:0000259" key="7">
    <source>
        <dbReference type="Pfam" id="PF12819"/>
    </source>
</evidence>
<feature type="domain" description="Malectin-like" evidence="7">
    <location>
        <begin position="77"/>
        <end position="207"/>
    </location>
</feature>
<dbReference type="GO" id="GO:0016020">
    <property type="term" value="C:membrane"/>
    <property type="evidence" value="ECO:0007669"/>
    <property type="project" value="UniProtKB-SubCell"/>
</dbReference>
<keyword evidence="8" id="KW-0675">Receptor</keyword>
<feature type="chain" id="PRO_5042007149" evidence="6">
    <location>
        <begin position="28"/>
        <end position="225"/>
    </location>
</feature>
<evidence type="ECO:0000256" key="2">
    <source>
        <dbReference type="ARBA" id="ARBA00022692"/>
    </source>
</evidence>
<dbReference type="GO" id="GO:0016301">
    <property type="term" value="F:kinase activity"/>
    <property type="evidence" value="ECO:0007669"/>
    <property type="project" value="UniProtKB-KW"/>
</dbReference>
<keyword evidence="3 6" id="KW-0732">Signal</keyword>
<dbReference type="InterPro" id="IPR024788">
    <property type="entry name" value="Malectin-like_Carb-bd_dom"/>
</dbReference>
<protein>
    <submittedName>
        <fullName evidence="8">Receptor-like protein kinase</fullName>
    </submittedName>
</protein>
<dbReference type="PANTHER" id="PTHR45631">
    <property type="entry name" value="OS07G0107800 PROTEIN-RELATED"/>
    <property type="match status" value="1"/>
</dbReference>
<sequence length="225" mass="24862">MQLMRRMLEDFIHALLVGLALIVLVHTQDQSGFISIDCGLPKNSSYIEPTSGISYISDATFIDTGVSKSLSAESRPPHQQNLCASVATDSLRQNDYQPPAVVMSTATIPVDPSAPMVVFWEPDDTTSQYYVFMHFAELEVLAANETRAFNVSLNDKYWYGPLVPDYLSLTSIFSPTALSGGQYQFSLHMTENSTLPPILNAIEIYKVKDLSQSETDQGDGMFSTN</sequence>
<evidence type="ECO:0000256" key="1">
    <source>
        <dbReference type="ARBA" id="ARBA00004167"/>
    </source>
</evidence>
<reference evidence="8" key="1">
    <citation type="journal article" date="2023" name="Science">
        <title>Elucidation of the pathway for biosynthesis of saponin adjuvants from the soapbark tree.</title>
        <authorList>
            <person name="Reed J."/>
            <person name="Orme A."/>
            <person name="El-Demerdash A."/>
            <person name="Owen C."/>
            <person name="Martin L.B.B."/>
            <person name="Misra R.C."/>
            <person name="Kikuchi S."/>
            <person name="Rejzek M."/>
            <person name="Martin A.C."/>
            <person name="Harkess A."/>
            <person name="Leebens-Mack J."/>
            <person name="Louveau T."/>
            <person name="Stephenson M.J."/>
            <person name="Osbourn A."/>
        </authorList>
    </citation>
    <scope>NUCLEOTIDE SEQUENCE</scope>
    <source>
        <strain evidence="8">S10</strain>
    </source>
</reference>
<dbReference type="Gene3D" id="2.60.120.430">
    <property type="entry name" value="Galactose-binding lectin"/>
    <property type="match status" value="1"/>
</dbReference>
<dbReference type="KEGG" id="qsa:O6P43_018253"/>
<keyword evidence="9" id="KW-1185">Reference proteome</keyword>
<name>A0AAD7PPH7_QUISA</name>
<dbReference type="Pfam" id="PF12819">
    <property type="entry name" value="Malectin_like"/>
    <property type="match status" value="2"/>
</dbReference>
<comment type="subcellular location">
    <subcellularLocation>
        <location evidence="1">Membrane</location>
        <topology evidence="1">Single-pass membrane protein</topology>
    </subcellularLocation>
</comment>
<dbReference type="AlphaFoldDB" id="A0AAD7PPH7"/>
<accession>A0AAD7PPH7</accession>
<evidence type="ECO:0000313" key="8">
    <source>
        <dbReference type="EMBL" id="KAJ7963118.1"/>
    </source>
</evidence>
<keyword evidence="8" id="KW-0418">Kinase</keyword>
<gene>
    <name evidence="8" type="ORF">O6P43_018253</name>
</gene>
<keyword evidence="5" id="KW-0472">Membrane</keyword>
<evidence type="ECO:0000313" key="9">
    <source>
        <dbReference type="Proteomes" id="UP001163823"/>
    </source>
</evidence>
<feature type="signal peptide" evidence="6">
    <location>
        <begin position="1"/>
        <end position="27"/>
    </location>
</feature>
<dbReference type="PANTHER" id="PTHR45631:SF202">
    <property type="entry name" value="SENESCENCE-INDUCED RECEPTOR-LIKE SERINE_THREONINE-PROTEIN KINASE"/>
    <property type="match status" value="1"/>
</dbReference>
<evidence type="ECO:0000256" key="6">
    <source>
        <dbReference type="SAM" id="SignalP"/>
    </source>
</evidence>
<keyword evidence="4" id="KW-1133">Transmembrane helix</keyword>
<comment type="caution">
    <text evidence="8">The sequence shown here is derived from an EMBL/GenBank/DDBJ whole genome shotgun (WGS) entry which is preliminary data.</text>
</comment>
<dbReference type="Proteomes" id="UP001163823">
    <property type="component" value="Chromosome 7"/>
</dbReference>
<keyword evidence="8" id="KW-0808">Transferase</keyword>
<organism evidence="8 9">
    <name type="scientific">Quillaja saponaria</name>
    <name type="common">Soap bark tree</name>
    <dbReference type="NCBI Taxonomy" id="32244"/>
    <lineage>
        <taxon>Eukaryota</taxon>
        <taxon>Viridiplantae</taxon>
        <taxon>Streptophyta</taxon>
        <taxon>Embryophyta</taxon>
        <taxon>Tracheophyta</taxon>
        <taxon>Spermatophyta</taxon>
        <taxon>Magnoliopsida</taxon>
        <taxon>eudicotyledons</taxon>
        <taxon>Gunneridae</taxon>
        <taxon>Pentapetalae</taxon>
        <taxon>rosids</taxon>
        <taxon>fabids</taxon>
        <taxon>Fabales</taxon>
        <taxon>Quillajaceae</taxon>
        <taxon>Quillaja</taxon>
    </lineage>
</organism>
<proteinExistence type="predicted"/>
<evidence type="ECO:0000256" key="5">
    <source>
        <dbReference type="ARBA" id="ARBA00023136"/>
    </source>
</evidence>
<dbReference type="EMBL" id="JARAOO010000007">
    <property type="protein sequence ID" value="KAJ7963118.1"/>
    <property type="molecule type" value="Genomic_DNA"/>
</dbReference>
<evidence type="ECO:0000256" key="4">
    <source>
        <dbReference type="ARBA" id="ARBA00022989"/>
    </source>
</evidence>